<protein>
    <submittedName>
        <fullName evidence="2">DUF4150 domain-containing protein</fullName>
    </submittedName>
</protein>
<proteinExistence type="predicted"/>
<dbReference type="Pfam" id="PF13665">
    <property type="entry name" value="Tox-PAAR-like"/>
    <property type="match status" value="1"/>
</dbReference>
<evidence type="ECO:0000313" key="2">
    <source>
        <dbReference type="EMBL" id="QSQ11624.1"/>
    </source>
</evidence>
<keyword evidence="3" id="KW-1185">Reference proteome</keyword>
<dbReference type="Proteomes" id="UP000663090">
    <property type="component" value="Chromosome"/>
</dbReference>
<feature type="compositionally biased region" description="Basic residues" evidence="1">
    <location>
        <begin position="57"/>
        <end position="66"/>
    </location>
</feature>
<sequence>MSLTTSGMSAGTSKQKLNFVPMAPNVCLVPAPPPPAGPQGIPVPFPITTDTGSIKKPVPKVKHKGGKVPNTDSSFSGIKGNEAGVGQLPPSTPKKDIVTGVNMKKGSAMVGCPNCQVGGKSFLMTGSPGFGNHG</sequence>
<name>A0ABX7MYX1_9BACT</name>
<dbReference type="EMBL" id="CP071091">
    <property type="protein sequence ID" value="QSQ11624.1"/>
    <property type="molecule type" value="Genomic_DNA"/>
</dbReference>
<dbReference type="RefSeq" id="WP_015345971.1">
    <property type="nucleotide sequence ID" value="NZ_CP071091.1"/>
</dbReference>
<feature type="region of interest" description="Disordered" evidence="1">
    <location>
        <begin position="39"/>
        <end position="94"/>
    </location>
</feature>
<accession>A0ABX7MYX1</accession>
<evidence type="ECO:0000313" key="3">
    <source>
        <dbReference type="Proteomes" id="UP000663090"/>
    </source>
</evidence>
<organism evidence="2 3">
    <name type="scientific">Myxococcus landrumensis</name>
    <dbReference type="NCBI Taxonomy" id="2813577"/>
    <lineage>
        <taxon>Bacteria</taxon>
        <taxon>Pseudomonadati</taxon>
        <taxon>Myxococcota</taxon>
        <taxon>Myxococcia</taxon>
        <taxon>Myxococcales</taxon>
        <taxon>Cystobacterineae</taxon>
        <taxon>Myxococcaceae</taxon>
        <taxon>Myxococcus</taxon>
    </lineage>
</organism>
<gene>
    <name evidence="2" type="ORF">JY572_24885</name>
</gene>
<reference evidence="2 3" key="1">
    <citation type="submission" date="2021-02" db="EMBL/GenBank/DDBJ databases">
        <title>De Novo genome assembly of isolated myxobacteria.</title>
        <authorList>
            <person name="Stevens D.C."/>
        </authorList>
    </citation>
    <scope>NUCLEOTIDE SEQUENCE [LARGE SCALE GENOMIC DNA]</scope>
    <source>
        <strain evidence="2 3">SCHIC003</strain>
    </source>
</reference>
<evidence type="ECO:0000256" key="1">
    <source>
        <dbReference type="SAM" id="MobiDB-lite"/>
    </source>
</evidence>